<dbReference type="Pfam" id="PF07366">
    <property type="entry name" value="SnoaL"/>
    <property type="match status" value="1"/>
</dbReference>
<reference evidence="4" key="2">
    <citation type="submission" date="2020-05" db="EMBL/GenBank/DDBJ databases">
        <title>Classification of alakaliphilic streptomycetes isolated from an alkaline soil next to Lonar Crater, India and a proposal for the recognition of Streptomyces alkaliterrae sp. nov.</title>
        <authorList>
            <person name="Golinska P."/>
        </authorList>
    </citation>
    <scope>NUCLEOTIDE SEQUENCE [LARGE SCALE GENOMIC DNA]</scope>
    <source>
        <strain evidence="4">OF8</strain>
    </source>
</reference>
<sequence length="233" mass="27212">MTFVQLIDCRTSQVEEMNRLLDKWVEQTQGKRTATHALVAQDRSDSTHVIEIVEFPSYEDAMRNSNLPETDRIFQEMVALCDEMPTFTDLDVVRDEQLNMRVARRLYDECINQRRLDVLDEICSPDYQEHDANNDRDPITLAESKENMRQQFEAFTPTVRVENMLADGDLVMVRWDSTARHEGEFMGMPPTGKELRASGHSTLRFSEGRIVEAWWNWDLLHALREIGLIRFAE</sequence>
<dbReference type="Proteomes" id="UP000517765">
    <property type="component" value="Unassembled WGS sequence"/>
</dbReference>
<dbReference type="Proteomes" id="UP000320857">
    <property type="component" value="Unassembled WGS sequence"/>
</dbReference>
<evidence type="ECO:0000313" key="2">
    <source>
        <dbReference type="EMBL" id="MQS01516.1"/>
    </source>
</evidence>
<evidence type="ECO:0000313" key="1">
    <source>
        <dbReference type="EMBL" id="MBB1260045.1"/>
    </source>
</evidence>
<dbReference type="EMBL" id="VJYK02000043">
    <property type="protein sequence ID" value="MQS01516.1"/>
    <property type="molecule type" value="Genomic_DNA"/>
</dbReference>
<protein>
    <submittedName>
        <fullName evidence="2">Ester cyclase</fullName>
    </submittedName>
</protein>
<dbReference type="Gene3D" id="3.10.450.50">
    <property type="match status" value="1"/>
</dbReference>
<accession>A0A5P0YMJ6</accession>
<gene>
    <name evidence="2" type="ORF">FNX44_006415</name>
    <name evidence="1" type="ORF">H3147_14550</name>
</gene>
<reference evidence="2 3" key="1">
    <citation type="submission" date="2019-10" db="EMBL/GenBank/DDBJ databases">
        <title>Streptomyces sp. nov., a novel actinobacterium isolated from alkaline environment.</title>
        <authorList>
            <person name="Golinska P."/>
        </authorList>
    </citation>
    <scope>NUCLEOTIDE SEQUENCE [LARGE SCALE GENOMIC DNA]</scope>
    <source>
        <strain evidence="2 3">OF1</strain>
    </source>
</reference>
<dbReference type="PANTHER" id="PTHR38436">
    <property type="entry name" value="POLYKETIDE CYCLASE SNOAL-LIKE DOMAIN"/>
    <property type="match status" value="1"/>
</dbReference>
<name>A0A5P0YMJ6_9ACTN</name>
<dbReference type="RefSeq" id="WP_143646987.1">
    <property type="nucleotide sequence ID" value="NZ_JABJXA010000077.1"/>
</dbReference>
<reference evidence="1" key="3">
    <citation type="journal article" name="Syst. Appl. Microbiol.">
        <title>Streptomyces alkaliterrae sp. nov., isolated from an alkaline soil, and emended descriptions of Streptomyces alkaliphilus, Streptomyces calidiresistens and Streptomyces durbertensis.</title>
        <authorList>
            <person name="Swiecimska M."/>
            <person name="Golinska P."/>
            <person name="Nouioui I."/>
            <person name="Wypij M."/>
            <person name="Rai M."/>
            <person name="Sangal V."/>
            <person name="Goodfellow M."/>
        </authorList>
    </citation>
    <scope>NUCLEOTIDE SEQUENCE</scope>
    <source>
        <strain evidence="1">OF8</strain>
    </source>
</reference>
<evidence type="ECO:0000313" key="4">
    <source>
        <dbReference type="Proteomes" id="UP000517765"/>
    </source>
</evidence>
<evidence type="ECO:0000313" key="3">
    <source>
        <dbReference type="Proteomes" id="UP000320857"/>
    </source>
</evidence>
<organism evidence="2 3">
    <name type="scientific">Streptomyces alkaliterrae</name>
    <dbReference type="NCBI Taxonomy" id="2213162"/>
    <lineage>
        <taxon>Bacteria</taxon>
        <taxon>Bacillati</taxon>
        <taxon>Actinomycetota</taxon>
        <taxon>Actinomycetes</taxon>
        <taxon>Kitasatosporales</taxon>
        <taxon>Streptomycetaceae</taxon>
        <taxon>Streptomyces</taxon>
    </lineage>
</organism>
<dbReference type="SUPFAM" id="SSF54427">
    <property type="entry name" value="NTF2-like"/>
    <property type="match status" value="1"/>
</dbReference>
<dbReference type="AlphaFoldDB" id="A0A5P0YMJ6"/>
<dbReference type="PANTHER" id="PTHR38436:SF1">
    <property type="entry name" value="ESTER CYCLASE"/>
    <property type="match status" value="1"/>
</dbReference>
<proteinExistence type="predicted"/>
<dbReference type="EMBL" id="JABJXA010000077">
    <property type="protein sequence ID" value="MBB1260045.1"/>
    <property type="molecule type" value="Genomic_DNA"/>
</dbReference>
<dbReference type="InterPro" id="IPR032710">
    <property type="entry name" value="NTF2-like_dom_sf"/>
</dbReference>
<dbReference type="GO" id="GO:0030638">
    <property type="term" value="P:polyketide metabolic process"/>
    <property type="evidence" value="ECO:0007669"/>
    <property type="project" value="InterPro"/>
</dbReference>
<dbReference type="OrthoDB" id="9182871at2"/>
<comment type="caution">
    <text evidence="2">The sequence shown here is derived from an EMBL/GenBank/DDBJ whole genome shotgun (WGS) entry which is preliminary data.</text>
</comment>
<keyword evidence="3" id="KW-1185">Reference proteome</keyword>
<dbReference type="InterPro" id="IPR009959">
    <property type="entry name" value="Cyclase_SnoaL-like"/>
</dbReference>